<reference evidence="2" key="1">
    <citation type="submission" date="2022-06" db="EMBL/GenBank/DDBJ databases">
        <authorList>
            <consortium name="SYNGENTA / RWTH Aachen University"/>
        </authorList>
    </citation>
    <scope>NUCLEOTIDE SEQUENCE</scope>
</reference>
<feature type="transmembrane region" description="Helical" evidence="1">
    <location>
        <begin position="6"/>
        <end position="36"/>
    </location>
</feature>
<sequence>MLVDSFLYHFLLALFLFSVCCFSIYKYYLLLFFFFLPSQAATVPIPRSLLWTPVRMSSLRFFSCFSFLTSVITNFSWKTSFSSIDLLIAFDCAPG</sequence>
<organism evidence="2 3">
    <name type="scientific">Phakopsora pachyrhizi</name>
    <name type="common">Asian soybean rust disease fungus</name>
    <dbReference type="NCBI Taxonomy" id="170000"/>
    <lineage>
        <taxon>Eukaryota</taxon>
        <taxon>Fungi</taxon>
        <taxon>Dikarya</taxon>
        <taxon>Basidiomycota</taxon>
        <taxon>Pucciniomycotina</taxon>
        <taxon>Pucciniomycetes</taxon>
        <taxon>Pucciniales</taxon>
        <taxon>Phakopsoraceae</taxon>
        <taxon>Phakopsora</taxon>
    </lineage>
</organism>
<evidence type="ECO:0000256" key="1">
    <source>
        <dbReference type="SAM" id="Phobius"/>
    </source>
</evidence>
<dbReference type="AlphaFoldDB" id="A0AAV0B5H5"/>
<gene>
    <name evidence="2" type="ORF">PPACK8108_LOCUS13109</name>
</gene>
<keyword evidence="1" id="KW-1133">Transmembrane helix</keyword>
<dbReference type="Proteomes" id="UP001153365">
    <property type="component" value="Unassembled WGS sequence"/>
</dbReference>
<accession>A0AAV0B5H5</accession>
<proteinExistence type="predicted"/>
<protein>
    <submittedName>
        <fullName evidence="2">Expressed protein</fullName>
    </submittedName>
</protein>
<feature type="transmembrane region" description="Helical" evidence="1">
    <location>
        <begin position="57"/>
        <end position="77"/>
    </location>
</feature>
<evidence type="ECO:0000313" key="2">
    <source>
        <dbReference type="EMBL" id="CAH7678658.1"/>
    </source>
</evidence>
<evidence type="ECO:0000313" key="3">
    <source>
        <dbReference type="Proteomes" id="UP001153365"/>
    </source>
</evidence>
<keyword evidence="3" id="KW-1185">Reference proteome</keyword>
<keyword evidence="1" id="KW-0812">Transmembrane</keyword>
<keyword evidence="1" id="KW-0472">Membrane</keyword>
<comment type="caution">
    <text evidence="2">The sequence shown here is derived from an EMBL/GenBank/DDBJ whole genome shotgun (WGS) entry which is preliminary data.</text>
</comment>
<name>A0AAV0B5H5_PHAPC</name>
<dbReference type="EMBL" id="CALTRL010003219">
    <property type="protein sequence ID" value="CAH7678658.1"/>
    <property type="molecule type" value="Genomic_DNA"/>
</dbReference>